<name>A0ABW5K3H8_9FLAO</name>
<accession>A0ABW5K3H8</accession>
<gene>
    <name evidence="1" type="ORF">ACFSSB_08015</name>
</gene>
<evidence type="ECO:0000313" key="1">
    <source>
        <dbReference type="EMBL" id="MFD2542260.1"/>
    </source>
</evidence>
<evidence type="ECO:0000313" key="2">
    <source>
        <dbReference type="Proteomes" id="UP001597467"/>
    </source>
</evidence>
<dbReference type="EMBL" id="JBHULM010000011">
    <property type="protein sequence ID" value="MFD2542260.1"/>
    <property type="molecule type" value="Genomic_DNA"/>
</dbReference>
<proteinExistence type="predicted"/>
<dbReference type="Proteomes" id="UP001597467">
    <property type="component" value="Unassembled WGS sequence"/>
</dbReference>
<protein>
    <submittedName>
        <fullName evidence="1">Uncharacterized protein</fullName>
    </submittedName>
</protein>
<dbReference type="RefSeq" id="WP_379902963.1">
    <property type="nucleotide sequence ID" value="NZ_JBHULM010000011.1"/>
</dbReference>
<keyword evidence="2" id="KW-1185">Reference proteome</keyword>
<sequence length="149" mass="17915">MITTKTQEKYLELMNATEMHQASKKWYSELSFIKDEQLFLDDLVTTYTLQLINKREFEDNTEIVDALNRSQKRNEELLNIVKTHTNDLEVLVDNIKQPKEEAGYKKEHQELVKVISEFFIEYKNLKTQLFQIFKDILKNEKQIRLLDRD</sequence>
<organism evidence="1 2">
    <name type="scientific">Lacinutrix gracilariae</name>
    <dbReference type="NCBI Taxonomy" id="1747198"/>
    <lineage>
        <taxon>Bacteria</taxon>
        <taxon>Pseudomonadati</taxon>
        <taxon>Bacteroidota</taxon>
        <taxon>Flavobacteriia</taxon>
        <taxon>Flavobacteriales</taxon>
        <taxon>Flavobacteriaceae</taxon>
        <taxon>Lacinutrix</taxon>
    </lineage>
</organism>
<reference evidence="2" key="1">
    <citation type="journal article" date="2019" name="Int. J. Syst. Evol. Microbiol.">
        <title>The Global Catalogue of Microorganisms (GCM) 10K type strain sequencing project: providing services to taxonomists for standard genome sequencing and annotation.</title>
        <authorList>
            <consortium name="The Broad Institute Genomics Platform"/>
            <consortium name="The Broad Institute Genome Sequencing Center for Infectious Disease"/>
            <person name="Wu L."/>
            <person name="Ma J."/>
        </authorList>
    </citation>
    <scope>NUCLEOTIDE SEQUENCE [LARGE SCALE GENOMIC DNA]</scope>
    <source>
        <strain evidence="2">KCTC 42808</strain>
    </source>
</reference>
<comment type="caution">
    <text evidence="1">The sequence shown here is derived from an EMBL/GenBank/DDBJ whole genome shotgun (WGS) entry which is preliminary data.</text>
</comment>